<feature type="transmembrane region" description="Helical" evidence="1">
    <location>
        <begin position="6"/>
        <end position="23"/>
    </location>
</feature>
<comment type="caution">
    <text evidence="2">The sequence shown here is derived from an EMBL/GenBank/DDBJ whole genome shotgun (WGS) entry which is preliminary data.</text>
</comment>
<evidence type="ECO:0000256" key="1">
    <source>
        <dbReference type="SAM" id="Phobius"/>
    </source>
</evidence>
<dbReference type="GeneID" id="58061255"/>
<keyword evidence="1" id="KW-0472">Membrane</keyword>
<keyword evidence="1" id="KW-1133">Transmembrane helix</keyword>
<proteinExistence type="predicted"/>
<sequence>MALSIILIILGAILIIISKIVMYADEKRHELKEKFYLPGLCLVLIGILILIGHFVTS</sequence>
<feature type="transmembrane region" description="Helical" evidence="1">
    <location>
        <begin position="35"/>
        <end position="55"/>
    </location>
</feature>
<name>A0ABS9NDJ9_STAWA</name>
<reference evidence="2 3" key="1">
    <citation type="submission" date="2020-03" db="EMBL/GenBank/DDBJ databases">
        <title>Comparative genetics of Staphylococcus warneri persistents from caprine mastitis.</title>
        <authorList>
            <person name="Franca C.A."/>
            <person name="Rosa D.S."/>
            <person name="Silva A."/>
            <person name="Rodrigues D.L.N."/>
            <person name="Santos R.G."/>
            <person name="Castillo R.E.H."/>
            <person name="Moreira M.A.S."/>
            <person name="Lima M.C."/>
            <person name="Gouveia G.V."/>
            <person name="Gouveia J.J.S."/>
            <person name="Souza R.F.S."/>
            <person name="Bertram B."/>
            <person name="Azevedo V."/>
            <person name="Costa M."/>
        </authorList>
    </citation>
    <scope>NUCLEOTIDE SEQUENCE [LARGE SCALE GENOMIC DNA]</scope>
    <source>
        <strain evidence="2 3">Cap 9.2</strain>
    </source>
</reference>
<keyword evidence="1" id="KW-0812">Transmembrane</keyword>
<protein>
    <recommendedName>
        <fullName evidence="4">Mid2-like cell wall stress sensor domain protein</fullName>
    </recommendedName>
</protein>
<keyword evidence="3" id="KW-1185">Reference proteome</keyword>
<dbReference type="EMBL" id="JAANHJ010000001">
    <property type="protein sequence ID" value="MCG6224630.1"/>
    <property type="molecule type" value="Genomic_DNA"/>
</dbReference>
<evidence type="ECO:0000313" key="2">
    <source>
        <dbReference type="EMBL" id="MCG6224630.1"/>
    </source>
</evidence>
<evidence type="ECO:0008006" key="4">
    <source>
        <dbReference type="Google" id="ProtNLM"/>
    </source>
</evidence>
<dbReference type="Proteomes" id="UP000814367">
    <property type="component" value="Unassembled WGS sequence"/>
</dbReference>
<accession>A0ABS9NDJ9</accession>
<organism evidence="2 3">
    <name type="scientific">Staphylococcus warneri</name>
    <dbReference type="NCBI Taxonomy" id="1292"/>
    <lineage>
        <taxon>Bacteria</taxon>
        <taxon>Bacillati</taxon>
        <taxon>Bacillota</taxon>
        <taxon>Bacilli</taxon>
        <taxon>Bacillales</taxon>
        <taxon>Staphylococcaceae</taxon>
        <taxon>Staphylococcus</taxon>
    </lineage>
</organism>
<gene>
    <name evidence="2" type="ORF">G8J23_01190</name>
</gene>
<dbReference type="RefSeq" id="WP_002467428.1">
    <property type="nucleotide sequence ID" value="NZ_CABMFV010000005.1"/>
</dbReference>
<evidence type="ECO:0000313" key="3">
    <source>
        <dbReference type="Proteomes" id="UP000814367"/>
    </source>
</evidence>